<evidence type="ECO:0000313" key="5">
    <source>
        <dbReference type="Proteomes" id="UP000540989"/>
    </source>
</evidence>
<evidence type="ECO:0000313" key="4">
    <source>
        <dbReference type="EMBL" id="MBB5059255.1"/>
    </source>
</evidence>
<feature type="domain" description="Class II aldolase/adducin N-terminal" evidence="3">
    <location>
        <begin position="28"/>
        <end position="233"/>
    </location>
</feature>
<dbReference type="Gene3D" id="3.40.225.10">
    <property type="entry name" value="Class II aldolase/adducin N-terminal domain"/>
    <property type="match status" value="1"/>
</dbReference>
<name>A0A7W8E6H7_9BACT</name>
<dbReference type="Proteomes" id="UP000540989">
    <property type="component" value="Unassembled WGS sequence"/>
</dbReference>
<dbReference type="PANTHER" id="PTHR43008:SF4">
    <property type="entry name" value="CHAIN DEHYDROGENASE, PUTATIVE (AFU_ORTHOLOGUE AFUA_4G08710)-RELATED"/>
    <property type="match status" value="1"/>
</dbReference>
<dbReference type="PANTHER" id="PTHR43008">
    <property type="entry name" value="BENZIL REDUCTASE"/>
    <property type="match status" value="1"/>
</dbReference>
<dbReference type="SUPFAM" id="SSF53639">
    <property type="entry name" value="AraD/HMP-PK domain-like"/>
    <property type="match status" value="1"/>
</dbReference>
<dbReference type="SUPFAM" id="SSF51735">
    <property type="entry name" value="NAD(P)-binding Rossmann-fold domains"/>
    <property type="match status" value="1"/>
</dbReference>
<evidence type="ECO:0000256" key="1">
    <source>
        <dbReference type="ARBA" id="ARBA00006484"/>
    </source>
</evidence>
<dbReference type="NCBIfam" id="NF006189">
    <property type="entry name" value="PRK08324.1-3"/>
    <property type="match status" value="1"/>
</dbReference>
<dbReference type="GO" id="GO:0050664">
    <property type="term" value="F:oxidoreductase activity, acting on NAD(P)H, oxygen as acceptor"/>
    <property type="evidence" value="ECO:0007669"/>
    <property type="project" value="TreeGrafter"/>
</dbReference>
<dbReference type="InterPro" id="IPR036409">
    <property type="entry name" value="Aldolase_II/adducin_N_sf"/>
</dbReference>
<evidence type="ECO:0000259" key="3">
    <source>
        <dbReference type="SMART" id="SM01007"/>
    </source>
</evidence>
<proteinExistence type="inferred from homology"/>
<dbReference type="AlphaFoldDB" id="A0A7W8E6H7"/>
<dbReference type="InterPro" id="IPR001303">
    <property type="entry name" value="Aldolase_II/adducin_N"/>
</dbReference>
<dbReference type="EMBL" id="JACHIP010000005">
    <property type="protein sequence ID" value="MBB5059255.1"/>
    <property type="molecule type" value="Genomic_DNA"/>
</dbReference>
<comment type="similarity">
    <text evidence="1">Belongs to the short-chain dehydrogenases/reductases (SDR) family.</text>
</comment>
<protein>
    <submittedName>
        <fullName evidence="4">Rhamnose utilization protein RhaD (Predicted bifunctional aldolase and dehydrogenase)/NAD(P)-dependent dehydrogenase (Short-subunit alcohol dehydrogenase family)</fullName>
    </submittedName>
</protein>
<keyword evidence="5" id="KW-1185">Reference proteome</keyword>
<sequence length="736" mass="79771">MSTTKATLKFLEDKWDEATAATLDGAELLRYRSNLLGSDLRITNFGGGNTSSKLDEIDPVTGETVKVLWVKGSGGDLGSIKRSGLATLYLDRLLALEKQYRGVAEEDAMVALYPLVTFNNNPTAASIDTPLHGFLPFAHVDHLHPDWGIALAASANGKQKMEEFNAEFCHKLAWLPWQRPGFELGMMLRQIVEETPGCDGVVLGGHGLFTWGDTQRESYLSTITIIDQIGQFIERHALTAGHKHFGGAKFESHSEREKVAAEVMPYLRGAVSRKQRWIGSFTDAQSVLDFVNSHSAEQLAHLGTSCPDHFIRTKIRPMFLKWDPATDPKAIPAIIESSLETYRAEYSAYYAKHALPDSPKLRDASPTVVLLPGVGMFTFGKNKTEARLTGEFYINAIGVMQGAGALGAGVNCTDIPQAGPAASADQFSVYQNYVALPPSEAFRIEYWALEEAKIRRQPPEKQLSRQVALIVGGGSGIGAQVALIAAERGAHVMIADRDVEGAKRVAEECKAIAGKEVIGHTSIDIRDRVAIKAALTATIKQFGGLDILINTAALFPSSPDGVVSDAQWGVTLEVNVTANYLLVDEAKKFFDAEGLDGSIVLTSSANAVVAKRGSEAYDVSKAALSHLVRELAVSMSPKVRVNGISPATVVKESTMFPRDRVKASLAKYNIPFEESGTDDELRNALALFYAKRTLTHTPIDPKDCAEAIMYLAGPLARCTTGHLIPVDGGLIEAYLR</sequence>
<evidence type="ECO:0000256" key="2">
    <source>
        <dbReference type="ARBA" id="ARBA00023002"/>
    </source>
</evidence>
<organism evidence="4 5">
    <name type="scientific">Granulicella aggregans</name>
    <dbReference type="NCBI Taxonomy" id="474949"/>
    <lineage>
        <taxon>Bacteria</taxon>
        <taxon>Pseudomonadati</taxon>
        <taxon>Acidobacteriota</taxon>
        <taxon>Terriglobia</taxon>
        <taxon>Terriglobales</taxon>
        <taxon>Acidobacteriaceae</taxon>
        <taxon>Granulicella</taxon>
    </lineage>
</organism>
<dbReference type="Pfam" id="PF00106">
    <property type="entry name" value="adh_short"/>
    <property type="match status" value="1"/>
</dbReference>
<comment type="caution">
    <text evidence="4">The sequence shown here is derived from an EMBL/GenBank/DDBJ whole genome shotgun (WGS) entry which is preliminary data.</text>
</comment>
<reference evidence="4 5" key="1">
    <citation type="submission" date="2020-08" db="EMBL/GenBank/DDBJ databases">
        <title>Genomic Encyclopedia of Type Strains, Phase IV (KMG-V): Genome sequencing to study the core and pangenomes of soil and plant-associated prokaryotes.</title>
        <authorList>
            <person name="Whitman W."/>
        </authorList>
    </citation>
    <scope>NUCLEOTIDE SEQUENCE [LARGE SCALE GENOMIC DNA]</scope>
    <source>
        <strain evidence="4 5">M8UP14</strain>
    </source>
</reference>
<dbReference type="SMART" id="SM01007">
    <property type="entry name" value="Aldolase_II"/>
    <property type="match status" value="1"/>
</dbReference>
<keyword evidence="2" id="KW-0560">Oxidoreductase</keyword>
<dbReference type="InterPro" id="IPR036291">
    <property type="entry name" value="NAD(P)-bd_dom_sf"/>
</dbReference>
<accession>A0A7W8E6H7</accession>
<dbReference type="RefSeq" id="WP_184220380.1">
    <property type="nucleotide sequence ID" value="NZ_JACHIP010000005.1"/>
</dbReference>
<dbReference type="Gene3D" id="3.40.50.720">
    <property type="entry name" value="NAD(P)-binding Rossmann-like Domain"/>
    <property type="match status" value="1"/>
</dbReference>
<dbReference type="PRINTS" id="PR00081">
    <property type="entry name" value="GDHRDH"/>
</dbReference>
<dbReference type="Pfam" id="PF00596">
    <property type="entry name" value="Aldolase_II"/>
    <property type="match status" value="1"/>
</dbReference>
<gene>
    <name evidence="4" type="ORF">HDF16_003978</name>
</gene>
<dbReference type="InterPro" id="IPR002347">
    <property type="entry name" value="SDR_fam"/>
</dbReference>